<reference evidence="4 5" key="1">
    <citation type="submission" date="2018-09" db="EMBL/GenBank/DDBJ databases">
        <title>Complete genome sequence of Euzebya sp. DY32-46 isolated from seawater of Pacific Ocean.</title>
        <authorList>
            <person name="Xu L."/>
            <person name="Wu Y.-H."/>
            <person name="Xu X.-W."/>
        </authorList>
    </citation>
    <scope>NUCLEOTIDE SEQUENCE [LARGE SCALE GENOMIC DNA]</scope>
    <source>
        <strain evidence="4 5">DY32-46</strain>
    </source>
</reference>
<dbReference type="KEGG" id="euz:DVS28_a0951"/>
<dbReference type="InterPro" id="IPR036291">
    <property type="entry name" value="NAD(P)-bd_dom_sf"/>
</dbReference>
<evidence type="ECO:0000313" key="5">
    <source>
        <dbReference type="Proteomes" id="UP000264006"/>
    </source>
</evidence>
<dbReference type="PANTHER" id="PTHR10491">
    <property type="entry name" value="DTDP-4-DEHYDRORHAMNOSE REDUCTASE"/>
    <property type="match status" value="1"/>
</dbReference>
<dbReference type="GO" id="GO:0019305">
    <property type="term" value="P:dTDP-rhamnose biosynthetic process"/>
    <property type="evidence" value="ECO:0007669"/>
    <property type="project" value="UniProtKB-UniPathway"/>
</dbReference>
<dbReference type="Pfam" id="PF04321">
    <property type="entry name" value="RmlD_sub_bind"/>
    <property type="match status" value="1"/>
</dbReference>
<keyword evidence="2" id="KW-0521">NADP</keyword>
<proteinExistence type="inferred from homology"/>
<evidence type="ECO:0000259" key="3">
    <source>
        <dbReference type="Pfam" id="PF04321"/>
    </source>
</evidence>
<dbReference type="Gene3D" id="3.40.50.720">
    <property type="entry name" value="NAD(P)-binding Rossmann-like Domain"/>
    <property type="match status" value="1"/>
</dbReference>
<comment type="similarity">
    <text evidence="1 2">Belongs to the dTDP-4-dehydrorhamnose reductase family.</text>
</comment>
<dbReference type="InterPro" id="IPR029903">
    <property type="entry name" value="RmlD-like-bd"/>
</dbReference>
<dbReference type="GO" id="GO:0008831">
    <property type="term" value="F:dTDP-4-dehydrorhamnose reductase activity"/>
    <property type="evidence" value="ECO:0007669"/>
    <property type="project" value="UniProtKB-EC"/>
</dbReference>
<dbReference type="GO" id="GO:0005829">
    <property type="term" value="C:cytosol"/>
    <property type="evidence" value="ECO:0007669"/>
    <property type="project" value="TreeGrafter"/>
</dbReference>
<dbReference type="InterPro" id="IPR005913">
    <property type="entry name" value="dTDP_dehydrorham_reduct"/>
</dbReference>
<organism evidence="4 5">
    <name type="scientific">Euzebya pacifica</name>
    <dbReference type="NCBI Taxonomy" id="1608957"/>
    <lineage>
        <taxon>Bacteria</taxon>
        <taxon>Bacillati</taxon>
        <taxon>Actinomycetota</taxon>
        <taxon>Nitriliruptoria</taxon>
        <taxon>Euzebyales</taxon>
    </lineage>
</organism>
<comment type="function">
    <text evidence="2">Catalyzes the reduction of dTDP-6-deoxy-L-lyxo-4-hexulose to yield dTDP-L-rhamnose.</text>
</comment>
<keyword evidence="2" id="KW-0560">Oxidoreductase</keyword>
<dbReference type="RefSeq" id="WP_114590429.1">
    <property type="nucleotide sequence ID" value="NZ_CP031165.1"/>
</dbReference>
<dbReference type="UniPathway" id="UPA00124"/>
<dbReference type="AlphaFoldDB" id="A0A346XTV5"/>
<comment type="pathway">
    <text evidence="2">Carbohydrate biosynthesis; dTDP-L-rhamnose biosynthesis.</text>
</comment>
<dbReference type="PANTHER" id="PTHR10491:SF4">
    <property type="entry name" value="METHIONINE ADENOSYLTRANSFERASE 2 SUBUNIT BETA"/>
    <property type="match status" value="1"/>
</dbReference>
<gene>
    <name evidence="4" type="ORF">DVS28_a0951</name>
</gene>
<dbReference type="NCBIfam" id="TIGR01214">
    <property type="entry name" value="rmlD"/>
    <property type="match status" value="1"/>
</dbReference>
<name>A0A346XTV5_9ACTN</name>
<dbReference type="CDD" id="cd05254">
    <property type="entry name" value="dTDP_HR_like_SDR_e"/>
    <property type="match status" value="1"/>
</dbReference>
<dbReference type="EC" id="1.1.1.133" evidence="2"/>
<feature type="domain" description="RmlD-like substrate binding" evidence="3">
    <location>
        <begin position="1"/>
        <end position="277"/>
    </location>
</feature>
<dbReference type="SUPFAM" id="SSF51735">
    <property type="entry name" value="NAD(P)-binding Rossmann-fold domains"/>
    <property type="match status" value="1"/>
</dbReference>
<dbReference type="Proteomes" id="UP000264006">
    <property type="component" value="Chromosome"/>
</dbReference>
<evidence type="ECO:0000256" key="1">
    <source>
        <dbReference type="ARBA" id="ARBA00010944"/>
    </source>
</evidence>
<dbReference type="EMBL" id="CP031165">
    <property type="protein sequence ID" value="AXV05652.1"/>
    <property type="molecule type" value="Genomic_DNA"/>
</dbReference>
<dbReference type="Gene3D" id="3.90.25.10">
    <property type="entry name" value="UDP-galactose 4-epimerase, domain 1"/>
    <property type="match status" value="1"/>
</dbReference>
<evidence type="ECO:0000313" key="4">
    <source>
        <dbReference type="EMBL" id="AXV05652.1"/>
    </source>
</evidence>
<protein>
    <recommendedName>
        <fullName evidence="2">dTDP-4-dehydrorhamnose reductase</fullName>
        <ecNumber evidence="2">1.1.1.133</ecNumber>
    </recommendedName>
</protein>
<accession>A0A346XTV5</accession>
<sequence>MKVLITGASGQLGHDLQRAFADDHVVALDRASLDVTREADVQAAVADHRPDLVVHSAAFTKVDACETESETAWRVNATASWWVARACETVDAAMVYISSDYVFDGSLGRPYTEFDTVNPRSMYGRSKEAGEQLVRRTLDRHYIVRTSWVHGADGGNFAKTMLRLGRERGAVSVVDDQTGSPTFTFDLAPQIRRLAATGRPGTYHLTNRGHCTWFEFAAAIFDGAGLDVDLTPTDTASFGAPAHRPAYSVLDNLMARQVGLPDMPHWQDSLKVLLQEIA</sequence>
<evidence type="ECO:0000256" key="2">
    <source>
        <dbReference type="RuleBase" id="RU364082"/>
    </source>
</evidence>
<keyword evidence="5" id="KW-1185">Reference proteome</keyword>
<dbReference type="OrthoDB" id="9803892at2"/>